<keyword evidence="6 9" id="KW-0521">NADP</keyword>
<comment type="similarity">
    <text evidence="5 9">In the C-terminal section; belongs to the HTP reductase family.</text>
</comment>
<dbReference type="InterPro" id="IPR050765">
    <property type="entry name" value="Riboflavin_Biosynth_HTPR"/>
</dbReference>
<feature type="active site" description="Proton donor" evidence="10">
    <location>
        <position position="53"/>
    </location>
</feature>
<evidence type="ECO:0000256" key="9">
    <source>
        <dbReference type="PIRNR" id="PIRNR006769"/>
    </source>
</evidence>
<dbReference type="InterPro" id="IPR002734">
    <property type="entry name" value="RibDG_C"/>
</dbReference>
<comment type="pathway">
    <text evidence="3 9">Cofactor biosynthesis; riboflavin biosynthesis; 5-amino-6-(D-ribitylamino)uracil from GTP: step 3/4.</text>
</comment>
<keyword evidence="9 12" id="KW-0479">Metal-binding</keyword>
<reference evidence="14 15" key="1">
    <citation type="submission" date="2019-09" db="EMBL/GenBank/DDBJ databases">
        <title>Genome sequence and assembly of Taibaiella sp.</title>
        <authorList>
            <person name="Chhetri G."/>
        </authorList>
    </citation>
    <scope>NUCLEOTIDE SEQUENCE [LARGE SCALE GENOMIC DNA]</scope>
    <source>
        <strain evidence="14 15">KVB11</strain>
    </source>
</reference>
<dbReference type="GO" id="GO:0008703">
    <property type="term" value="F:5-amino-6-(5-phosphoribosylamino)uracil reductase activity"/>
    <property type="evidence" value="ECO:0007669"/>
    <property type="project" value="UniProtKB-EC"/>
</dbReference>
<comment type="catalytic activity">
    <reaction evidence="9">
        <text>5-amino-6-(5-phospho-D-ribitylamino)uracil + NADP(+) = 5-amino-6-(5-phospho-D-ribosylamino)uracil + NADPH + H(+)</text>
        <dbReference type="Rhea" id="RHEA:17845"/>
        <dbReference type="ChEBI" id="CHEBI:15378"/>
        <dbReference type="ChEBI" id="CHEBI:57783"/>
        <dbReference type="ChEBI" id="CHEBI:58349"/>
        <dbReference type="ChEBI" id="CHEBI:58421"/>
        <dbReference type="ChEBI" id="CHEBI:58453"/>
        <dbReference type="EC" id="1.1.1.193"/>
    </reaction>
</comment>
<dbReference type="CDD" id="cd01284">
    <property type="entry name" value="Riboflavin_deaminase-reductase"/>
    <property type="match status" value="1"/>
</dbReference>
<keyword evidence="8" id="KW-0511">Multifunctional enzyme</keyword>
<evidence type="ECO:0000256" key="10">
    <source>
        <dbReference type="PIRSR" id="PIRSR006769-1"/>
    </source>
</evidence>
<dbReference type="EMBL" id="VWSH01000002">
    <property type="protein sequence ID" value="KAA5534858.1"/>
    <property type="molecule type" value="Genomic_DNA"/>
</dbReference>
<evidence type="ECO:0000256" key="7">
    <source>
        <dbReference type="ARBA" id="ARBA00023002"/>
    </source>
</evidence>
<evidence type="ECO:0000256" key="2">
    <source>
        <dbReference type="ARBA" id="ARBA00004882"/>
    </source>
</evidence>
<sequence length="348" mass="39126">MVSDKEYMQRCLELAIKGSGNVSPNPMVGAVLVYNDRIIGEGWHRQYGQAHAEVNCIASVKEGDKQFIGKSTIYVSLEPCVHYGKTPPCADLIIQHNIPKVVIGCTDTFNAVSGKGIAKLKEAGIEVVMDVLEHESRWLNRRFFCRQEKERPYVILKWAESDNGYIAPLHGNRVMLSNEFSQKWVHKMRSEEDAILIGHNTALLDNPVLNNRFGEGKNPVRVVLDFNASLPQTLHLFDTSQQTIVFNFVKNEKGENLAFIKLDKEQELAARVLKHLQHINSVIIEGGSKTLQLFLDANLWDEAFIISTSTIINDGTAAPKMNAGKLLDVLRLQADTIKHYQNEYSAKL</sequence>
<gene>
    <name evidence="14" type="primary">ribD</name>
    <name evidence="14" type="ORF">F0919_09655</name>
</gene>
<dbReference type="Proteomes" id="UP000323632">
    <property type="component" value="Unassembled WGS sequence"/>
</dbReference>
<evidence type="ECO:0000256" key="3">
    <source>
        <dbReference type="ARBA" id="ARBA00004910"/>
    </source>
</evidence>
<dbReference type="PROSITE" id="PS51747">
    <property type="entry name" value="CYT_DCMP_DEAMINASES_2"/>
    <property type="match status" value="1"/>
</dbReference>
<feature type="binding site" evidence="12">
    <location>
        <position position="89"/>
    </location>
    <ligand>
        <name>Zn(2+)</name>
        <dbReference type="ChEBI" id="CHEBI:29105"/>
        <note>catalytic</note>
    </ligand>
</feature>
<evidence type="ECO:0000256" key="8">
    <source>
        <dbReference type="ARBA" id="ARBA00023268"/>
    </source>
</evidence>
<comment type="cofactor">
    <cofactor evidence="9 12">
        <name>Zn(2+)</name>
        <dbReference type="ChEBI" id="CHEBI:29105"/>
    </cofactor>
    <text evidence="9 12">Binds 1 zinc ion.</text>
</comment>
<comment type="function">
    <text evidence="1 9">Converts 2,5-diamino-6-(ribosylamino)-4(3h)-pyrimidinone 5'-phosphate into 5-amino-6-(ribosylamino)-2,4(1h,3h)-pyrimidinedione 5'-phosphate.</text>
</comment>
<comment type="caution">
    <text evidence="14">The sequence shown here is derived from an EMBL/GenBank/DDBJ whole genome shotgun (WGS) entry which is preliminary data.</text>
</comment>
<keyword evidence="15" id="KW-1185">Reference proteome</keyword>
<evidence type="ECO:0000256" key="4">
    <source>
        <dbReference type="ARBA" id="ARBA00005259"/>
    </source>
</evidence>
<feature type="binding site" evidence="11">
    <location>
        <position position="209"/>
    </location>
    <ligand>
        <name>substrate</name>
    </ligand>
</feature>
<dbReference type="Gene3D" id="3.40.140.10">
    <property type="entry name" value="Cytidine Deaminase, domain 2"/>
    <property type="match status" value="1"/>
</dbReference>
<protein>
    <recommendedName>
        <fullName evidence="9">Riboflavin biosynthesis protein RibD</fullName>
    </recommendedName>
    <domain>
        <recommendedName>
            <fullName evidence="9">Diaminohydroxyphosphoribosylaminopyrimidine deaminase</fullName>
            <shortName evidence="9">DRAP deaminase</shortName>
            <ecNumber evidence="9">3.5.4.26</ecNumber>
        </recommendedName>
        <alternativeName>
            <fullName evidence="9">Riboflavin-specific deaminase</fullName>
        </alternativeName>
    </domain>
    <domain>
        <recommendedName>
            <fullName evidence="9">5-amino-6-(5-phosphoribosylamino)uracil reductase</fullName>
            <ecNumber evidence="9">1.1.1.193</ecNumber>
        </recommendedName>
        <alternativeName>
            <fullName evidence="9">HTP reductase</fullName>
        </alternativeName>
    </domain>
</protein>
<dbReference type="GO" id="GO:0009231">
    <property type="term" value="P:riboflavin biosynthetic process"/>
    <property type="evidence" value="ECO:0007669"/>
    <property type="project" value="UniProtKB-UniPathway"/>
</dbReference>
<evidence type="ECO:0000259" key="13">
    <source>
        <dbReference type="PROSITE" id="PS51747"/>
    </source>
</evidence>
<dbReference type="InterPro" id="IPR016193">
    <property type="entry name" value="Cytidine_deaminase-like"/>
</dbReference>
<dbReference type="Pfam" id="PF01872">
    <property type="entry name" value="RibD_C"/>
    <property type="match status" value="1"/>
</dbReference>
<keyword evidence="7 9" id="KW-0560">Oxidoreductase</keyword>
<evidence type="ECO:0000313" key="14">
    <source>
        <dbReference type="EMBL" id="KAA5534858.1"/>
    </source>
</evidence>
<dbReference type="PIRSF" id="PIRSF006769">
    <property type="entry name" value="RibD"/>
    <property type="match status" value="1"/>
</dbReference>
<dbReference type="SUPFAM" id="SSF53927">
    <property type="entry name" value="Cytidine deaminase-like"/>
    <property type="match status" value="1"/>
</dbReference>
<organism evidence="14 15">
    <name type="scientific">Taibaiella lutea</name>
    <dbReference type="NCBI Taxonomy" id="2608001"/>
    <lineage>
        <taxon>Bacteria</taxon>
        <taxon>Pseudomonadati</taxon>
        <taxon>Bacteroidota</taxon>
        <taxon>Chitinophagia</taxon>
        <taxon>Chitinophagales</taxon>
        <taxon>Chitinophagaceae</taxon>
        <taxon>Taibaiella</taxon>
    </lineage>
</organism>
<feature type="domain" description="CMP/dCMP-type deaminase" evidence="13">
    <location>
        <begin position="2"/>
        <end position="128"/>
    </location>
</feature>
<feature type="binding site" evidence="11">
    <location>
        <position position="201"/>
    </location>
    <ligand>
        <name>NADP(+)</name>
        <dbReference type="ChEBI" id="CHEBI:58349"/>
    </ligand>
</feature>
<keyword evidence="9 14" id="KW-0378">Hydrolase</keyword>
<dbReference type="InterPro" id="IPR024072">
    <property type="entry name" value="DHFR-like_dom_sf"/>
</dbReference>
<dbReference type="EC" id="1.1.1.193" evidence="9"/>
<name>A0A5M6CI18_9BACT</name>
<dbReference type="RefSeq" id="WP_150032537.1">
    <property type="nucleotide sequence ID" value="NZ_VWSH01000002.1"/>
</dbReference>
<evidence type="ECO:0000256" key="6">
    <source>
        <dbReference type="ARBA" id="ARBA00022857"/>
    </source>
</evidence>
<feature type="binding site" evidence="12">
    <location>
        <position position="80"/>
    </location>
    <ligand>
        <name>Zn(2+)</name>
        <dbReference type="ChEBI" id="CHEBI:29105"/>
        <note>catalytic</note>
    </ligand>
</feature>
<evidence type="ECO:0000256" key="11">
    <source>
        <dbReference type="PIRSR" id="PIRSR006769-2"/>
    </source>
</evidence>
<accession>A0A5M6CI18</accession>
<dbReference type="SUPFAM" id="SSF53597">
    <property type="entry name" value="Dihydrofolate reductase-like"/>
    <property type="match status" value="1"/>
</dbReference>
<keyword evidence="9" id="KW-0686">Riboflavin biosynthesis</keyword>
<dbReference type="GO" id="GO:0008835">
    <property type="term" value="F:diaminohydroxyphosphoribosylaminopyrimidine deaminase activity"/>
    <property type="evidence" value="ECO:0007669"/>
    <property type="project" value="UniProtKB-EC"/>
</dbReference>
<comment type="similarity">
    <text evidence="4 9">In the N-terminal section; belongs to the cytidine and deoxycytidylate deaminase family.</text>
</comment>
<feature type="binding site" evidence="11">
    <location>
        <position position="159"/>
    </location>
    <ligand>
        <name>NADP(+)</name>
        <dbReference type="ChEBI" id="CHEBI:58349"/>
    </ligand>
</feature>
<dbReference type="Pfam" id="PF00383">
    <property type="entry name" value="dCMP_cyt_deam_1"/>
    <property type="match status" value="1"/>
</dbReference>
<dbReference type="InterPro" id="IPR004794">
    <property type="entry name" value="Eubact_RibD"/>
</dbReference>
<dbReference type="GO" id="GO:0046872">
    <property type="term" value="F:metal ion binding"/>
    <property type="evidence" value="ECO:0007669"/>
    <property type="project" value="UniProtKB-KW"/>
</dbReference>
<dbReference type="PANTHER" id="PTHR38011:SF7">
    <property type="entry name" value="2,5-DIAMINO-6-RIBOSYLAMINO-4(3H)-PYRIMIDINONE 5'-PHOSPHATE REDUCTASE"/>
    <property type="match status" value="1"/>
</dbReference>
<dbReference type="PANTHER" id="PTHR38011">
    <property type="entry name" value="DIHYDROFOLATE REDUCTASE FAMILY PROTEIN (AFU_ORTHOLOGUE AFUA_8G06820)"/>
    <property type="match status" value="1"/>
</dbReference>
<dbReference type="NCBIfam" id="TIGR00326">
    <property type="entry name" value="eubact_ribD"/>
    <property type="match status" value="1"/>
</dbReference>
<feature type="binding site" evidence="11">
    <location>
        <position position="189"/>
    </location>
    <ligand>
        <name>substrate</name>
    </ligand>
</feature>
<evidence type="ECO:0000256" key="5">
    <source>
        <dbReference type="ARBA" id="ARBA00007417"/>
    </source>
</evidence>
<dbReference type="InterPro" id="IPR002125">
    <property type="entry name" value="CMP_dCMP_dom"/>
</dbReference>
<proteinExistence type="inferred from homology"/>
<feature type="binding site" evidence="12">
    <location>
        <position position="51"/>
    </location>
    <ligand>
        <name>Zn(2+)</name>
        <dbReference type="ChEBI" id="CHEBI:29105"/>
        <note>catalytic</note>
    </ligand>
</feature>
<evidence type="ECO:0000256" key="1">
    <source>
        <dbReference type="ARBA" id="ARBA00002151"/>
    </source>
</evidence>
<comment type="pathway">
    <text evidence="2 9">Cofactor biosynthesis; riboflavin biosynthesis; 5-amino-6-(D-ribitylamino)uracil from GTP: step 2/4.</text>
</comment>
<dbReference type="EC" id="3.5.4.26" evidence="9"/>
<evidence type="ECO:0000313" key="15">
    <source>
        <dbReference type="Proteomes" id="UP000323632"/>
    </source>
</evidence>
<dbReference type="UniPathway" id="UPA00275">
    <property type="reaction ID" value="UER00401"/>
</dbReference>
<dbReference type="Gene3D" id="3.40.430.10">
    <property type="entry name" value="Dihydrofolate Reductase, subunit A"/>
    <property type="match status" value="1"/>
</dbReference>
<feature type="binding site" evidence="11">
    <location>
        <position position="212"/>
    </location>
    <ligand>
        <name>substrate</name>
    </ligand>
</feature>
<dbReference type="AlphaFoldDB" id="A0A5M6CI18"/>
<feature type="binding site" evidence="11">
    <location>
        <position position="285"/>
    </location>
    <ligand>
        <name>substrate</name>
    </ligand>
</feature>
<comment type="catalytic activity">
    <reaction evidence="9">
        <text>2,5-diamino-6-hydroxy-4-(5-phosphoribosylamino)-pyrimidine + H2O + H(+) = 5-amino-6-(5-phospho-D-ribosylamino)uracil + NH4(+)</text>
        <dbReference type="Rhea" id="RHEA:21868"/>
        <dbReference type="ChEBI" id="CHEBI:15377"/>
        <dbReference type="ChEBI" id="CHEBI:15378"/>
        <dbReference type="ChEBI" id="CHEBI:28938"/>
        <dbReference type="ChEBI" id="CHEBI:58453"/>
        <dbReference type="ChEBI" id="CHEBI:58614"/>
        <dbReference type="EC" id="3.5.4.26"/>
    </reaction>
</comment>
<keyword evidence="9 12" id="KW-0862">Zinc</keyword>
<evidence type="ECO:0000256" key="12">
    <source>
        <dbReference type="PIRSR" id="PIRSR006769-3"/>
    </source>
</evidence>
<feature type="binding site" evidence="11">
    <location>
        <position position="205"/>
    </location>
    <ligand>
        <name>NADP(+)</name>
        <dbReference type="ChEBI" id="CHEBI:58349"/>
    </ligand>
</feature>